<dbReference type="Proteomes" id="UP000230886">
    <property type="component" value="Unassembled WGS sequence"/>
</dbReference>
<keyword evidence="15" id="KW-0342">GTP-binding</keyword>
<comment type="caution">
    <text evidence="19">The sequence shown here is derived from an EMBL/GenBank/DDBJ whole genome shotgun (WGS) entry which is preliminary data.</text>
</comment>
<comment type="similarity">
    <text evidence="7">Belongs to the CobU/CobP family.</text>
</comment>
<dbReference type="GO" id="GO:0005524">
    <property type="term" value="F:ATP binding"/>
    <property type="evidence" value="ECO:0007669"/>
    <property type="project" value="UniProtKB-KW"/>
</dbReference>
<evidence type="ECO:0000256" key="1">
    <source>
        <dbReference type="ARBA" id="ARBA00000312"/>
    </source>
</evidence>
<reference evidence="19 20" key="1">
    <citation type="submission" date="2017-07" db="EMBL/GenBank/DDBJ databases">
        <title>Draft sequence of Rhodococcus enclensis 23b-28.</title>
        <authorList>
            <person name="Besaury L."/>
            <person name="Sancelme M."/>
            <person name="Amato P."/>
            <person name="Lallement A."/>
            <person name="Delort A.-M."/>
        </authorList>
    </citation>
    <scope>NUCLEOTIDE SEQUENCE [LARGE SCALE GENOMIC DNA]</scope>
    <source>
        <strain evidence="19 20">23b-28</strain>
    </source>
</reference>
<comment type="catalytic activity">
    <reaction evidence="2">
        <text>adenosylcob(III)inamide phosphate + GTP + H(+) = adenosylcob(III)inamide-GDP + diphosphate</text>
        <dbReference type="Rhea" id="RHEA:22712"/>
        <dbReference type="ChEBI" id="CHEBI:15378"/>
        <dbReference type="ChEBI" id="CHEBI:33019"/>
        <dbReference type="ChEBI" id="CHEBI:37565"/>
        <dbReference type="ChEBI" id="CHEBI:58502"/>
        <dbReference type="ChEBI" id="CHEBI:60487"/>
        <dbReference type="EC" id="2.7.7.62"/>
    </reaction>
</comment>
<dbReference type="EC" id="2.7.7.62" evidence="9"/>
<evidence type="ECO:0000256" key="7">
    <source>
        <dbReference type="ARBA" id="ARBA00007490"/>
    </source>
</evidence>
<dbReference type="AlphaFoldDB" id="A0A2A5J499"/>
<accession>A0A2A5J499</accession>
<keyword evidence="11 19" id="KW-0808">Transferase</keyword>
<dbReference type="PANTHER" id="PTHR34848">
    <property type="match status" value="1"/>
</dbReference>
<evidence type="ECO:0000256" key="12">
    <source>
        <dbReference type="ARBA" id="ARBA00022741"/>
    </source>
</evidence>
<dbReference type="SUPFAM" id="SSF56281">
    <property type="entry name" value="Metallo-hydrolase/oxidoreductase"/>
    <property type="match status" value="1"/>
</dbReference>
<evidence type="ECO:0000256" key="8">
    <source>
        <dbReference type="ARBA" id="ARBA00012016"/>
    </source>
</evidence>
<dbReference type="Pfam" id="PF12706">
    <property type="entry name" value="Lactamase_B_2"/>
    <property type="match status" value="1"/>
</dbReference>
<dbReference type="CDD" id="cd00544">
    <property type="entry name" value="CobU"/>
    <property type="match status" value="1"/>
</dbReference>
<evidence type="ECO:0000256" key="17">
    <source>
        <dbReference type="ARBA" id="ARBA00030571"/>
    </source>
</evidence>
<proteinExistence type="inferred from homology"/>
<dbReference type="EMBL" id="NOVD01000030">
    <property type="protein sequence ID" value="PCK24434.1"/>
    <property type="molecule type" value="Genomic_DNA"/>
</dbReference>
<dbReference type="EC" id="2.7.1.156" evidence="8"/>
<name>A0A2A5J499_RHOSG</name>
<dbReference type="RefSeq" id="WP_099698389.1">
    <property type="nucleotide sequence ID" value="NZ_NOVD01000030.1"/>
</dbReference>
<organism evidence="19 20">
    <name type="scientific">Rhodococcus qingshengii</name>
    <dbReference type="NCBI Taxonomy" id="334542"/>
    <lineage>
        <taxon>Bacteria</taxon>
        <taxon>Bacillati</taxon>
        <taxon>Actinomycetota</taxon>
        <taxon>Actinomycetes</taxon>
        <taxon>Mycobacteriales</taxon>
        <taxon>Nocardiaceae</taxon>
        <taxon>Rhodococcus</taxon>
        <taxon>Rhodococcus erythropolis group</taxon>
    </lineage>
</organism>
<keyword evidence="10" id="KW-0169">Cobalamin biosynthesis</keyword>
<evidence type="ECO:0000256" key="15">
    <source>
        <dbReference type="ARBA" id="ARBA00023134"/>
    </source>
</evidence>
<dbReference type="PANTHER" id="PTHR34848:SF1">
    <property type="entry name" value="BIFUNCTIONAL ADENOSYLCOBALAMIN BIOSYNTHESIS PROTEIN COBU"/>
    <property type="match status" value="1"/>
</dbReference>
<dbReference type="UniPathway" id="UPA00148">
    <property type="reaction ID" value="UER00236"/>
</dbReference>
<comment type="catalytic activity">
    <reaction evidence="3">
        <text>adenosylcob(III)inamide + GTP = adenosylcob(III)inamide phosphate + GDP + H(+)</text>
        <dbReference type="Rhea" id="RHEA:15765"/>
        <dbReference type="ChEBI" id="CHEBI:2480"/>
        <dbReference type="ChEBI" id="CHEBI:15378"/>
        <dbReference type="ChEBI" id="CHEBI:37565"/>
        <dbReference type="ChEBI" id="CHEBI:58189"/>
        <dbReference type="ChEBI" id="CHEBI:58502"/>
        <dbReference type="EC" id="2.7.1.156"/>
    </reaction>
</comment>
<dbReference type="GO" id="GO:0008820">
    <property type="term" value="F:cobinamide phosphate guanylyltransferase activity"/>
    <property type="evidence" value="ECO:0007669"/>
    <property type="project" value="UniProtKB-EC"/>
</dbReference>
<evidence type="ECO:0000256" key="9">
    <source>
        <dbReference type="ARBA" id="ARBA00012523"/>
    </source>
</evidence>
<evidence type="ECO:0000256" key="14">
    <source>
        <dbReference type="ARBA" id="ARBA00022840"/>
    </source>
</evidence>
<keyword evidence="19" id="KW-0548">Nucleotidyltransferase</keyword>
<dbReference type="Pfam" id="PF02283">
    <property type="entry name" value="CobU"/>
    <property type="match status" value="1"/>
</dbReference>
<keyword evidence="14" id="KW-0067">ATP-binding</keyword>
<gene>
    <name evidence="19" type="ORF">CHR55_25960</name>
</gene>
<evidence type="ECO:0000256" key="13">
    <source>
        <dbReference type="ARBA" id="ARBA00022777"/>
    </source>
</evidence>
<evidence type="ECO:0000256" key="16">
    <source>
        <dbReference type="ARBA" id="ARBA00029570"/>
    </source>
</evidence>
<comment type="function">
    <text evidence="4">Catalyzes ATP-dependent phosphorylation of adenosylcobinamide and addition of GMP to adenosylcobinamide phosphate.</text>
</comment>
<evidence type="ECO:0000256" key="6">
    <source>
        <dbReference type="ARBA" id="ARBA00005159"/>
    </source>
</evidence>
<dbReference type="Gene3D" id="3.60.15.10">
    <property type="entry name" value="Ribonuclease Z/Hydroxyacylglutathione hydrolase-like"/>
    <property type="match status" value="1"/>
</dbReference>
<comment type="catalytic activity">
    <reaction evidence="1">
        <text>adenosylcob(III)inamide + ATP = adenosylcob(III)inamide phosphate + ADP + H(+)</text>
        <dbReference type="Rhea" id="RHEA:15769"/>
        <dbReference type="ChEBI" id="CHEBI:2480"/>
        <dbReference type="ChEBI" id="CHEBI:15378"/>
        <dbReference type="ChEBI" id="CHEBI:30616"/>
        <dbReference type="ChEBI" id="CHEBI:58502"/>
        <dbReference type="ChEBI" id="CHEBI:456216"/>
        <dbReference type="EC" id="2.7.1.156"/>
    </reaction>
</comment>
<dbReference type="InterPro" id="IPR027417">
    <property type="entry name" value="P-loop_NTPase"/>
</dbReference>
<keyword evidence="12" id="KW-0547">Nucleotide-binding</keyword>
<feature type="domain" description="Metallo-beta-lactamase" evidence="18">
    <location>
        <begin position="43"/>
        <end position="216"/>
    </location>
</feature>
<dbReference type="SUPFAM" id="SSF52540">
    <property type="entry name" value="P-loop containing nucleoside triphosphate hydrolases"/>
    <property type="match status" value="1"/>
</dbReference>
<keyword evidence="13 19" id="KW-0418">Kinase</keyword>
<dbReference type="Gene3D" id="3.40.50.300">
    <property type="entry name" value="P-loop containing nucleotide triphosphate hydrolases"/>
    <property type="match status" value="1"/>
</dbReference>
<comment type="pathway">
    <text evidence="6">Cofactor biosynthesis; adenosylcobalamin biosynthesis; adenosylcobalamin from cob(II)yrinate a,c-diamide: step 5/7.</text>
</comment>
<dbReference type="NCBIfam" id="NF004469">
    <property type="entry name" value="PRK05800.1"/>
    <property type="match status" value="1"/>
</dbReference>
<evidence type="ECO:0000313" key="19">
    <source>
        <dbReference type="EMBL" id="PCK24434.1"/>
    </source>
</evidence>
<evidence type="ECO:0000256" key="11">
    <source>
        <dbReference type="ARBA" id="ARBA00022679"/>
    </source>
</evidence>
<dbReference type="GO" id="GO:0043752">
    <property type="term" value="F:adenosylcobinamide kinase activity"/>
    <property type="evidence" value="ECO:0007669"/>
    <property type="project" value="UniProtKB-EC"/>
</dbReference>
<dbReference type="InterPro" id="IPR001279">
    <property type="entry name" value="Metallo-B-lactamas"/>
</dbReference>
<evidence type="ECO:0000256" key="3">
    <source>
        <dbReference type="ARBA" id="ARBA00001522"/>
    </source>
</evidence>
<sequence>MEMMLLGTGAADGWPNPFCTCPSCLEALSSGTIRGHTAALVDNRILLDCGPEVPRAASRFGRTLAHVEHILLTHSHPDHLGPMALLFRSWASRTEPLQVLGPPDALDLCRDWVGPDDPVTFTPLETDQSIMLGTYRVRALEAAHEVPTLLYDITDASGTRIFWATDTGPLPESIVDALADARFDAVFLEETFGYKTDHGTGHHDLSSFAETVLRLRNCDAITDRTDVVAVHLGHHNPVENELSEALRVSGARAVPDGAVLEIGVGQSHRTLVTGGARSGKSTYAEGLLAGYRHVTYIATGDPLDDDPDWIERIASHRARRPPTWTTVETSEVAEILVAATTPILIDCLGTWLTARLDRHQAWATEDLSDVHADIDRLADAWTACPVPIVAVTNEVGSGVVPDTKSGRLFRDLLGLVNSRIASESESVVLMTAGLPLSLRV</sequence>
<evidence type="ECO:0000256" key="10">
    <source>
        <dbReference type="ARBA" id="ARBA00022573"/>
    </source>
</evidence>
<evidence type="ECO:0000259" key="18">
    <source>
        <dbReference type="Pfam" id="PF12706"/>
    </source>
</evidence>
<protein>
    <recommendedName>
        <fullName evidence="16">Adenosylcobinamide kinase</fullName>
        <ecNumber evidence="8">2.7.1.156</ecNumber>
        <ecNumber evidence="9">2.7.7.62</ecNumber>
    </recommendedName>
    <alternativeName>
        <fullName evidence="17">Adenosylcobinamide-phosphate guanylyltransferase</fullName>
    </alternativeName>
</protein>
<evidence type="ECO:0000313" key="20">
    <source>
        <dbReference type="Proteomes" id="UP000230886"/>
    </source>
</evidence>
<dbReference type="GO" id="GO:0009236">
    <property type="term" value="P:cobalamin biosynthetic process"/>
    <property type="evidence" value="ECO:0007669"/>
    <property type="project" value="UniProtKB-UniPathway"/>
</dbReference>
<comment type="pathway">
    <text evidence="5">Cofactor biosynthesis; adenosylcobalamin biosynthesis; adenosylcobalamin from cob(II)yrinate a,c-diamide: step 6/7.</text>
</comment>
<dbReference type="InterPro" id="IPR003203">
    <property type="entry name" value="CobU/CobP"/>
</dbReference>
<evidence type="ECO:0000256" key="2">
    <source>
        <dbReference type="ARBA" id="ARBA00000711"/>
    </source>
</evidence>
<dbReference type="GO" id="GO:0005525">
    <property type="term" value="F:GTP binding"/>
    <property type="evidence" value="ECO:0007669"/>
    <property type="project" value="UniProtKB-KW"/>
</dbReference>
<evidence type="ECO:0000256" key="4">
    <source>
        <dbReference type="ARBA" id="ARBA00003889"/>
    </source>
</evidence>
<evidence type="ECO:0000256" key="5">
    <source>
        <dbReference type="ARBA" id="ARBA00004692"/>
    </source>
</evidence>
<dbReference type="InterPro" id="IPR036866">
    <property type="entry name" value="RibonucZ/Hydroxyglut_hydro"/>
</dbReference>